<proteinExistence type="predicted"/>
<evidence type="ECO:0000313" key="4">
    <source>
        <dbReference type="Proteomes" id="UP000034034"/>
    </source>
</evidence>
<dbReference type="Proteomes" id="UP000034034">
    <property type="component" value="Chromosome"/>
</dbReference>
<dbReference type="PROSITE" id="PS51257">
    <property type="entry name" value="PROKAR_LIPOPROTEIN"/>
    <property type="match status" value="1"/>
</dbReference>
<dbReference type="RefSeq" id="WP_030729630.1">
    <property type="nucleotide sequence ID" value="NZ_CP009922.3"/>
</dbReference>
<dbReference type="HOGENOM" id="CLU_090335_0_0_11"/>
<evidence type="ECO:0000256" key="1">
    <source>
        <dbReference type="SAM" id="MobiDB-lite"/>
    </source>
</evidence>
<sequence>MSSSLRRGAVAAVFAFSTVLALSACGAGFEAETQKIKPDNAAAQVDAIKVQNVNVILPDGTDGPAGISARIFNESTTEQVLESITLPGSGVVVELTPAGNESQVVVPARGSVALGGEGNPSAFIADPAAAQIALGNAQQLVFLLSETGAIELAATVVPASENWTYYADWGPTPPAVPADEEGEAEGDADSDADTEQTDEGATDGAEGDAADAGAEGDTGTGTDAGAPGSGVENEDGAGLTTP</sequence>
<feature type="compositionally biased region" description="Low complexity" evidence="1">
    <location>
        <begin position="210"/>
        <end position="226"/>
    </location>
</feature>
<feature type="compositionally biased region" description="Acidic residues" evidence="1">
    <location>
        <begin position="178"/>
        <end position="209"/>
    </location>
</feature>
<protein>
    <submittedName>
        <fullName evidence="3">Lipoprotein</fullName>
    </submittedName>
</protein>
<keyword evidence="2" id="KW-0732">Signal</keyword>
<accession>A0A0F7FW77</accession>
<feature type="region of interest" description="Disordered" evidence="1">
    <location>
        <begin position="168"/>
        <end position="242"/>
    </location>
</feature>
<evidence type="ECO:0000313" key="3">
    <source>
        <dbReference type="EMBL" id="AKG44510.1"/>
    </source>
</evidence>
<evidence type="ECO:0000256" key="2">
    <source>
        <dbReference type="SAM" id="SignalP"/>
    </source>
</evidence>
<name>A0A0F7FW77_9ACTN</name>
<feature type="signal peptide" evidence="2">
    <location>
        <begin position="1"/>
        <end position="26"/>
    </location>
</feature>
<keyword evidence="3" id="KW-0449">Lipoprotein</keyword>
<feature type="chain" id="PRO_5002515476" evidence="2">
    <location>
        <begin position="27"/>
        <end position="242"/>
    </location>
</feature>
<keyword evidence="4" id="KW-1185">Reference proteome</keyword>
<gene>
    <name evidence="3" type="ORF">SXIM_31260</name>
</gene>
<dbReference type="EMBL" id="CP009922">
    <property type="protein sequence ID" value="AKG44510.1"/>
    <property type="molecule type" value="Genomic_DNA"/>
</dbReference>
<dbReference type="KEGG" id="sxi:SXIM_31260"/>
<dbReference type="AlphaFoldDB" id="A0A0F7FW77"/>
<reference evidence="3" key="1">
    <citation type="submission" date="2019-08" db="EMBL/GenBank/DDBJ databases">
        <title>Complete genome sequence of a mangrove-derived Streptomyces xiamenensis.</title>
        <authorList>
            <person name="Xu J."/>
        </authorList>
    </citation>
    <scope>NUCLEOTIDE SEQUENCE</scope>
    <source>
        <strain evidence="3">318</strain>
    </source>
</reference>
<dbReference type="PATRIC" id="fig|408015.6.peg.3168"/>
<organism evidence="3 4">
    <name type="scientific">Streptomyces xiamenensis</name>
    <dbReference type="NCBI Taxonomy" id="408015"/>
    <lineage>
        <taxon>Bacteria</taxon>
        <taxon>Bacillati</taxon>
        <taxon>Actinomycetota</taxon>
        <taxon>Actinomycetes</taxon>
        <taxon>Kitasatosporales</taxon>
        <taxon>Streptomycetaceae</taxon>
        <taxon>Streptomyces</taxon>
    </lineage>
</organism>